<dbReference type="HOGENOM" id="CLU_013007_1_0_1"/>
<evidence type="ECO:0000259" key="2">
    <source>
        <dbReference type="PROSITE" id="PS51704"/>
    </source>
</evidence>
<dbReference type="FunFam" id="3.20.20.190:FF:000032">
    <property type="entry name" value="Glycerophosphoryl diester phosphodiesterase, putative"/>
    <property type="match status" value="1"/>
</dbReference>
<dbReference type="PANTHER" id="PTHR22958">
    <property type="entry name" value="GLYCEROPHOSPHORYL DIESTER PHOSPHODIESTERASE"/>
    <property type="match status" value="1"/>
</dbReference>
<gene>
    <name evidence="4" type="primary">20216912</name>
    <name evidence="3" type="ORF">HELRODRAFT_88788</name>
</gene>
<dbReference type="Proteomes" id="UP000015101">
    <property type="component" value="Unassembled WGS sequence"/>
</dbReference>
<dbReference type="Pfam" id="PF03009">
    <property type="entry name" value="GDPD"/>
    <property type="match status" value="1"/>
</dbReference>
<dbReference type="RefSeq" id="XP_009028440.1">
    <property type="nucleotide sequence ID" value="XM_009030192.1"/>
</dbReference>
<keyword evidence="5" id="KW-1185">Reference proteome</keyword>
<dbReference type="eggNOG" id="KOG2421">
    <property type="taxonomic scope" value="Eukaryota"/>
</dbReference>
<sequence>MNENSHEIVGVVFINPGHDKIGFIDASVISLVGHCIGTWPIRYLCIEPLPNSSNNCSILKLLNSKINYFGLKKPLFIGHRGSGRTFYNGKKVNNILENTLDSFKNAYDKGIRIIEFDVVLTKENIPIVYHDYTTCIRVTAESNSNIVEKLRLPLQNLSYSDLSKYDFQLCNDPDATKDPSLYKLGNLFPKLESVFQFLPEDMIFNIEIKYCMKMKTGSLEDDLCYVEERNIFVNSILEVSFKNVKSRKIMFSSFDPDICCMLKAKQSSFPVMFLTQGTGIYSDFKDERTLTVDKAISFAVSESLYGVVPHTKHILSNLACIKMAHEKNLHIFTWGDDNNDVETIKTLIDNDVDGIILDNISVVNKFNMHKL</sequence>
<accession>T1G765</accession>
<dbReference type="OrthoDB" id="1058301at2759"/>
<keyword evidence="1" id="KW-0378">Hydrolase</keyword>
<feature type="domain" description="GP-PDE" evidence="2">
    <location>
        <begin position="74"/>
        <end position="367"/>
    </location>
</feature>
<dbReference type="InterPro" id="IPR017946">
    <property type="entry name" value="PLC-like_Pdiesterase_TIM-brl"/>
</dbReference>
<dbReference type="Gene3D" id="3.20.20.190">
    <property type="entry name" value="Phosphatidylinositol (PI) phosphodiesterase"/>
    <property type="match status" value="1"/>
</dbReference>
<dbReference type="STRING" id="6412.T1G765"/>
<dbReference type="GO" id="GO:0047389">
    <property type="term" value="F:glycerophosphocholine phosphodiesterase activity"/>
    <property type="evidence" value="ECO:0000318"/>
    <property type="project" value="GO_Central"/>
</dbReference>
<dbReference type="KEGG" id="hro:HELRODRAFT_88788"/>
<proteinExistence type="predicted"/>
<dbReference type="InParanoid" id="T1G765"/>
<dbReference type="AlphaFoldDB" id="T1G765"/>
<dbReference type="PROSITE" id="PS50007">
    <property type="entry name" value="PIPLC_X_DOMAIN"/>
    <property type="match status" value="1"/>
</dbReference>
<evidence type="ECO:0000313" key="3">
    <source>
        <dbReference type="EMBL" id="ESN93429.1"/>
    </source>
</evidence>
<dbReference type="InterPro" id="IPR030395">
    <property type="entry name" value="GP_PDE_dom"/>
</dbReference>
<reference evidence="4" key="3">
    <citation type="submission" date="2015-06" db="UniProtKB">
        <authorList>
            <consortium name="EnsemblMetazoa"/>
        </authorList>
    </citation>
    <scope>IDENTIFICATION</scope>
</reference>
<evidence type="ECO:0000256" key="1">
    <source>
        <dbReference type="ARBA" id="ARBA00022801"/>
    </source>
</evidence>
<dbReference type="PROSITE" id="PS51704">
    <property type="entry name" value="GP_PDE"/>
    <property type="match status" value="1"/>
</dbReference>
<name>T1G765_HELRO</name>
<dbReference type="EMBL" id="KB097612">
    <property type="protein sequence ID" value="ESN93429.1"/>
    <property type="molecule type" value="Genomic_DNA"/>
</dbReference>
<dbReference type="EnsemblMetazoa" id="HelroT88788">
    <property type="protein sequence ID" value="HelroP88788"/>
    <property type="gene ID" value="HelroG88788"/>
</dbReference>
<dbReference type="GO" id="GO:0046475">
    <property type="term" value="P:glycerophospholipid catabolic process"/>
    <property type="evidence" value="ECO:0000318"/>
    <property type="project" value="GO_Central"/>
</dbReference>
<evidence type="ECO:0000313" key="5">
    <source>
        <dbReference type="Proteomes" id="UP000015101"/>
    </source>
</evidence>
<dbReference type="OMA" id="GTELYYD"/>
<dbReference type="PANTHER" id="PTHR22958:SF1">
    <property type="entry name" value="GLYCEROPHOSPHOCHOLINE PHOSPHODIESTERASE GPCPD1"/>
    <property type="match status" value="1"/>
</dbReference>
<dbReference type="EMBL" id="AMQM01007422">
    <property type="status" value="NOT_ANNOTATED_CDS"/>
    <property type="molecule type" value="Genomic_DNA"/>
</dbReference>
<protein>
    <recommendedName>
        <fullName evidence="2">GP-PDE domain-containing protein</fullName>
    </recommendedName>
</protein>
<dbReference type="InterPro" id="IPR051578">
    <property type="entry name" value="GDPD"/>
</dbReference>
<dbReference type="GeneID" id="20216912"/>
<reference evidence="5" key="1">
    <citation type="submission" date="2012-12" db="EMBL/GenBank/DDBJ databases">
        <authorList>
            <person name="Hellsten U."/>
            <person name="Grimwood J."/>
            <person name="Chapman J.A."/>
            <person name="Shapiro H."/>
            <person name="Aerts A."/>
            <person name="Otillar R.P."/>
            <person name="Terry A.Y."/>
            <person name="Boore J.L."/>
            <person name="Simakov O."/>
            <person name="Marletaz F."/>
            <person name="Cho S.-J."/>
            <person name="Edsinger-Gonzales E."/>
            <person name="Havlak P."/>
            <person name="Kuo D.-H."/>
            <person name="Larsson T."/>
            <person name="Lv J."/>
            <person name="Arendt D."/>
            <person name="Savage R."/>
            <person name="Osoegawa K."/>
            <person name="de Jong P."/>
            <person name="Lindberg D.R."/>
            <person name="Seaver E.C."/>
            <person name="Weisblat D.A."/>
            <person name="Putnam N.H."/>
            <person name="Grigoriev I.V."/>
            <person name="Rokhsar D.S."/>
        </authorList>
    </citation>
    <scope>NUCLEOTIDE SEQUENCE</scope>
</reference>
<organism evidence="4 5">
    <name type="scientific">Helobdella robusta</name>
    <name type="common">Californian leech</name>
    <dbReference type="NCBI Taxonomy" id="6412"/>
    <lineage>
        <taxon>Eukaryota</taxon>
        <taxon>Metazoa</taxon>
        <taxon>Spiralia</taxon>
        <taxon>Lophotrochozoa</taxon>
        <taxon>Annelida</taxon>
        <taxon>Clitellata</taxon>
        <taxon>Hirudinea</taxon>
        <taxon>Rhynchobdellida</taxon>
        <taxon>Glossiphoniidae</taxon>
        <taxon>Helobdella</taxon>
    </lineage>
</organism>
<dbReference type="CTD" id="20216912"/>
<dbReference type="CDD" id="cd08572">
    <property type="entry name" value="GDPD_GDE5_like"/>
    <property type="match status" value="1"/>
</dbReference>
<evidence type="ECO:0000313" key="4">
    <source>
        <dbReference type="EnsemblMetazoa" id="HelroP88788"/>
    </source>
</evidence>
<reference evidence="3 5" key="2">
    <citation type="journal article" date="2013" name="Nature">
        <title>Insights into bilaterian evolution from three spiralian genomes.</title>
        <authorList>
            <person name="Simakov O."/>
            <person name="Marletaz F."/>
            <person name="Cho S.J."/>
            <person name="Edsinger-Gonzales E."/>
            <person name="Havlak P."/>
            <person name="Hellsten U."/>
            <person name="Kuo D.H."/>
            <person name="Larsson T."/>
            <person name="Lv J."/>
            <person name="Arendt D."/>
            <person name="Savage R."/>
            <person name="Osoegawa K."/>
            <person name="de Jong P."/>
            <person name="Grimwood J."/>
            <person name="Chapman J.A."/>
            <person name="Shapiro H."/>
            <person name="Aerts A."/>
            <person name="Otillar R.P."/>
            <person name="Terry A.Y."/>
            <person name="Boore J.L."/>
            <person name="Grigoriev I.V."/>
            <person name="Lindberg D.R."/>
            <person name="Seaver E.C."/>
            <person name="Weisblat D.A."/>
            <person name="Putnam N.H."/>
            <person name="Rokhsar D.S."/>
        </authorList>
    </citation>
    <scope>NUCLEOTIDE SEQUENCE</scope>
</reference>
<dbReference type="SUPFAM" id="SSF51695">
    <property type="entry name" value="PLC-like phosphodiesterases"/>
    <property type="match status" value="1"/>
</dbReference>